<dbReference type="EMBL" id="AYYQ01000036">
    <property type="protein sequence ID" value="KRM67654.1"/>
    <property type="molecule type" value="Genomic_DNA"/>
</dbReference>
<keyword evidence="5 7" id="KW-1133">Transmembrane helix</keyword>
<dbReference type="STRING" id="1423781.FD06_GL000806"/>
<feature type="domain" description="ABC transporter" evidence="8">
    <location>
        <begin position="296"/>
        <end position="502"/>
    </location>
</feature>
<dbReference type="PROSITE" id="PS50929">
    <property type="entry name" value="ABC_TM1F"/>
    <property type="match status" value="1"/>
</dbReference>
<protein>
    <submittedName>
        <fullName evidence="10">Uncharacterized protein</fullName>
    </submittedName>
</protein>
<keyword evidence="11" id="KW-1185">Reference proteome</keyword>
<evidence type="ECO:0000256" key="5">
    <source>
        <dbReference type="ARBA" id="ARBA00022989"/>
    </source>
</evidence>
<feature type="transmembrane region" description="Helical" evidence="7">
    <location>
        <begin position="30"/>
        <end position="50"/>
    </location>
</feature>
<feature type="domain" description="ABC transmembrane type-1" evidence="9">
    <location>
        <begin position="1"/>
        <end position="275"/>
    </location>
</feature>
<dbReference type="Gene3D" id="3.40.50.300">
    <property type="entry name" value="P-loop containing nucleotide triphosphate hydrolases"/>
    <property type="match status" value="1"/>
</dbReference>
<dbReference type="InterPro" id="IPR027417">
    <property type="entry name" value="P-loop_NTPase"/>
</dbReference>
<proteinExistence type="predicted"/>
<evidence type="ECO:0000313" key="11">
    <source>
        <dbReference type="Proteomes" id="UP000052012"/>
    </source>
</evidence>
<dbReference type="InterPro" id="IPR011527">
    <property type="entry name" value="ABC1_TM_dom"/>
</dbReference>
<evidence type="ECO:0000256" key="4">
    <source>
        <dbReference type="ARBA" id="ARBA00022840"/>
    </source>
</evidence>
<dbReference type="InterPro" id="IPR003593">
    <property type="entry name" value="AAA+_ATPase"/>
</dbReference>
<comment type="subcellular location">
    <subcellularLocation>
        <location evidence="1">Cell membrane</location>
        <topology evidence="1">Multi-pass membrane protein</topology>
    </subcellularLocation>
</comment>
<dbReference type="GO" id="GO:0140359">
    <property type="term" value="F:ABC-type transporter activity"/>
    <property type="evidence" value="ECO:0007669"/>
    <property type="project" value="InterPro"/>
</dbReference>
<name>A0A0R2AV70_9LACO</name>
<feature type="transmembrane region" description="Helical" evidence="7">
    <location>
        <begin position="114"/>
        <end position="147"/>
    </location>
</feature>
<dbReference type="PROSITE" id="PS50893">
    <property type="entry name" value="ABC_TRANSPORTER_2"/>
    <property type="match status" value="1"/>
</dbReference>
<dbReference type="SUPFAM" id="SSF52540">
    <property type="entry name" value="P-loop containing nucleoside triphosphate hydrolases"/>
    <property type="match status" value="1"/>
</dbReference>
<accession>A0A0R2AV70</accession>
<keyword evidence="4" id="KW-0067">ATP-binding</keyword>
<feature type="transmembrane region" description="Helical" evidence="7">
    <location>
        <begin position="214"/>
        <end position="240"/>
    </location>
</feature>
<keyword evidence="2 7" id="KW-0812">Transmembrane</keyword>
<evidence type="ECO:0000259" key="8">
    <source>
        <dbReference type="PROSITE" id="PS50893"/>
    </source>
</evidence>
<dbReference type="PATRIC" id="fig|1423781.4.peg.835"/>
<dbReference type="Gene3D" id="1.20.1560.10">
    <property type="entry name" value="ABC transporter type 1, transmembrane domain"/>
    <property type="match status" value="1"/>
</dbReference>
<keyword evidence="6 7" id="KW-0472">Membrane</keyword>
<evidence type="ECO:0000313" key="10">
    <source>
        <dbReference type="EMBL" id="KRM67654.1"/>
    </source>
</evidence>
<organism evidence="10 11">
    <name type="scientific">Apilactobacillus ozensis DSM 23829 = JCM 17196</name>
    <dbReference type="NCBI Taxonomy" id="1423781"/>
    <lineage>
        <taxon>Bacteria</taxon>
        <taxon>Bacillati</taxon>
        <taxon>Bacillota</taxon>
        <taxon>Bacilli</taxon>
        <taxon>Lactobacillales</taxon>
        <taxon>Lactobacillaceae</taxon>
        <taxon>Apilactobacillus</taxon>
    </lineage>
</organism>
<sequence length="505" mass="58288">MVISTGMATAIQFIKGNMVNNAIDQNGHELTIQIIVFFISMTIEVAFYYVEWRYDSYLISNSFYELKTKIISNAMHFTNHNREFDSKKTTQLISNSVSSLEYAYYGAWFDNIYWILRMIFVLTSLLFVNIIIAIVLFVLMILPLFMTKLFKNKIAKMNKIYIDKLGNNLKRYENILNNLSQLHIFHVHEFFFKKINHELSKERDERQDSRNFQFILNVSYSFISYFSNFTVLSISMVLIFKGSIKIGTAVTLLGLVDQLSMPILSLSKNLSSINSSITVREELKGAITPGHKKPKIQFNNHLTVNNLKVRLKHNLIEYGNIQFEAGNSYIIKGQSGLGKSVFLKSITGLLPFQSGTILYDNKIIDNNCRNDVFTNIKMISASNTLFNDTVINNIFFDKIPTEKEYNYCLNLLSKPILDKTSIDTLSTGQKRRVLLLRGLLSKSSTLIFDEPTANLDAITSNKFWELIFKWQNNPKNTLIVVSHVNDEKIINRFNHFLDFNKLITK</sequence>
<keyword evidence="3" id="KW-0547">Nucleotide-binding</keyword>
<dbReference type="PANTHER" id="PTHR24221:SF654">
    <property type="entry name" value="ATP-BINDING CASSETTE SUB-FAMILY B MEMBER 6"/>
    <property type="match status" value="1"/>
</dbReference>
<dbReference type="GO" id="GO:0005524">
    <property type="term" value="F:ATP binding"/>
    <property type="evidence" value="ECO:0007669"/>
    <property type="project" value="UniProtKB-KW"/>
</dbReference>
<dbReference type="InterPro" id="IPR003439">
    <property type="entry name" value="ABC_transporter-like_ATP-bd"/>
</dbReference>
<dbReference type="SUPFAM" id="SSF90123">
    <property type="entry name" value="ABC transporter transmembrane region"/>
    <property type="match status" value="1"/>
</dbReference>
<evidence type="ECO:0000256" key="1">
    <source>
        <dbReference type="ARBA" id="ARBA00004651"/>
    </source>
</evidence>
<reference evidence="10 11" key="1">
    <citation type="journal article" date="2015" name="Genome Announc.">
        <title>Expanding the biotechnology potential of lactobacilli through comparative genomics of 213 strains and associated genera.</title>
        <authorList>
            <person name="Sun Z."/>
            <person name="Harris H.M."/>
            <person name="McCann A."/>
            <person name="Guo C."/>
            <person name="Argimon S."/>
            <person name="Zhang W."/>
            <person name="Yang X."/>
            <person name="Jeffery I.B."/>
            <person name="Cooney J.C."/>
            <person name="Kagawa T.F."/>
            <person name="Liu W."/>
            <person name="Song Y."/>
            <person name="Salvetti E."/>
            <person name="Wrobel A."/>
            <person name="Rasinkangas P."/>
            <person name="Parkhill J."/>
            <person name="Rea M.C."/>
            <person name="O'Sullivan O."/>
            <person name="Ritari J."/>
            <person name="Douillard F.P."/>
            <person name="Paul Ross R."/>
            <person name="Yang R."/>
            <person name="Briner A.E."/>
            <person name="Felis G.E."/>
            <person name="de Vos W.M."/>
            <person name="Barrangou R."/>
            <person name="Klaenhammer T.R."/>
            <person name="Caufield P.W."/>
            <person name="Cui Y."/>
            <person name="Zhang H."/>
            <person name="O'Toole P.W."/>
        </authorList>
    </citation>
    <scope>NUCLEOTIDE SEQUENCE [LARGE SCALE GENOMIC DNA]</scope>
    <source>
        <strain evidence="10 11">DSM 23829</strain>
    </source>
</reference>
<dbReference type="Proteomes" id="UP000052012">
    <property type="component" value="Unassembled WGS sequence"/>
</dbReference>
<dbReference type="Pfam" id="PF00005">
    <property type="entry name" value="ABC_tran"/>
    <property type="match status" value="1"/>
</dbReference>
<dbReference type="AlphaFoldDB" id="A0A0R2AV70"/>
<dbReference type="InterPro" id="IPR039421">
    <property type="entry name" value="Type_1_exporter"/>
</dbReference>
<dbReference type="Pfam" id="PF00664">
    <property type="entry name" value="ABC_membrane"/>
    <property type="match status" value="1"/>
</dbReference>
<dbReference type="InterPro" id="IPR036640">
    <property type="entry name" value="ABC1_TM_sf"/>
</dbReference>
<evidence type="ECO:0000256" key="2">
    <source>
        <dbReference type="ARBA" id="ARBA00022692"/>
    </source>
</evidence>
<evidence type="ECO:0000259" key="9">
    <source>
        <dbReference type="PROSITE" id="PS50929"/>
    </source>
</evidence>
<evidence type="ECO:0000256" key="3">
    <source>
        <dbReference type="ARBA" id="ARBA00022741"/>
    </source>
</evidence>
<dbReference type="GO" id="GO:0016887">
    <property type="term" value="F:ATP hydrolysis activity"/>
    <property type="evidence" value="ECO:0007669"/>
    <property type="project" value="InterPro"/>
</dbReference>
<evidence type="ECO:0000256" key="6">
    <source>
        <dbReference type="ARBA" id="ARBA00023136"/>
    </source>
</evidence>
<dbReference type="SMART" id="SM00382">
    <property type="entry name" value="AAA"/>
    <property type="match status" value="1"/>
</dbReference>
<dbReference type="GO" id="GO:0005886">
    <property type="term" value="C:plasma membrane"/>
    <property type="evidence" value="ECO:0007669"/>
    <property type="project" value="UniProtKB-SubCell"/>
</dbReference>
<dbReference type="PANTHER" id="PTHR24221">
    <property type="entry name" value="ATP-BINDING CASSETTE SUB-FAMILY B"/>
    <property type="match status" value="1"/>
</dbReference>
<gene>
    <name evidence="10" type="ORF">FD06_GL000806</name>
</gene>
<dbReference type="GO" id="GO:0034040">
    <property type="term" value="F:ATPase-coupled lipid transmembrane transporter activity"/>
    <property type="evidence" value="ECO:0007669"/>
    <property type="project" value="TreeGrafter"/>
</dbReference>
<evidence type="ECO:0000256" key="7">
    <source>
        <dbReference type="SAM" id="Phobius"/>
    </source>
</evidence>
<comment type="caution">
    <text evidence="10">The sequence shown here is derived from an EMBL/GenBank/DDBJ whole genome shotgun (WGS) entry which is preliminary data.</text>
</comment>